<evidence type="ECO:0000313" key="2">
    <source>
        <dbReference type="Proteomes" id="UP000295064"/>
    </source>
</evidence>
<dbReference type="RefSeq" id="WP_133514560.1">
    <property type="nucleotide sequence ID" value="NZ_SNWX01000006.1"/>
</dbReference>
<protein>
    <submittedName>
        <fullName evidence="1">Uncharacterized protein</fullName>
    </submittedName>
</protein>
<proteinExistence type="predicted"/>
<evidence type="ECO:0000313" key="1">
    <source>
        <dbReference type="EMBL" id="TDO92326.1"/>
    </source>
</evidence>
<gene>
    <name evidence="1" type="ORF">DFR79_106139</name>
</gene>
<comment type="caution">
    <text evidence="1">The sequence shown here is derived from an EMBL/GenBank/DDBJ whole genome shotgun (WGS) entry which is preliminary data.</text>
</comment>
<sequence length="75" mass="8317">MILNKMEPSLKIEGVCDCGTKLFLCTALSDFKDNNDKCIIKCSDCNKEFDITNIPIIKVNNSKSGIEVEGMTRKG</sequence>
<organism evidence="1 2">
    <name type="scientific">Halanaerobium saccharolyticum</name>
    <dbReference type="NCBI Taxonomy" id="43595"/>
    <lineage>
        <taxon>Bacteria</taxon>
        <taxon>Bacillati</taxon>
        <taxon>Bacillota</taxon>
        <taxon>Clostridia</taxon>
        <taxon>Halanaerobiales</taxon>
        <taxon>Halanaerobiaceae</taxon>
        <taxon>Halanaerobium</taxon>
    </lineage>
</organism>
<dbReference type="EMBL" id="SNWX01000006">
    <property type="protein sequence ID" value="TDO92326.1"/>
    <property type="molecule type" value="Genomic_DNA"/>
</dbReference>
<name>A0A4R6LV44_9FIRM</name>
<dbReference type="AlphaFoldDB" id="A0A4R6LV44"/>
<dbReference type="Proteomes" id="UP000295064">
    <property type="component" value="Unassembled WGS sequence"/>
</dbReference>
<reference evidence="1 2" key="1">
    <citation type="submission" date="2019-03" db="EMBL/GenBank/DDBJ databases">
        <title>Subsurface microbial communities from deep shales in Ohio and West Virginia, USA.</title>
        <authorList>
            <person name="Wrighton K."/>
        </authorList>
    </citation>
    <scope>NUCLEOTIDE SEQUENCE [LARGE SCALE GENOMIC DNA]</scope>
    <source>
        <strain evidence="1 2">MA284_T2</strain>
    </source>
</reference>
<accession>A0A4R6LV44</accession>